<feature type="compositionally biased region" description="Polar residues" evidence="7">
    <location>
        <begin position="731"/>
        <end position="741"/>
    </location>
</feature>
<feature type="signal peptide" evidence="8">
    <location>
        <begin position="1"/>
        <end position="19"/>
    </location>
</feature>
<feature type="compositionally biased region" description="Low complexity" evidence="7">
    <location>
        <begin position="817"/>
        <end position="827"/>
    </location>
</feature>
<dbReference type="InterPro" id="IPR011583">
    <property type="entry name" value="Chitinase_II/V-like_cat"/>
</dbReference>
<dbReference type="InterPro" id="IPR002557">
    <property type="entry name" value="Chitin-bd_dom"/>
</dbReference>
<evidence type="ECO:0000259" key="9">
    <source>
        <dbReference type="PROSITE" id="PS50940"/>
    </source>
</evidence>
<evidence type="ECO:0000256" key="5">
    <source>
        <dbReference type="ARBA" id="ARBA00023295"/>
    </source>
</evidence>
<feature type="region of interest" description="Disordered" evidence="7">
    <location>
        <begin position="2276"/>
        <end position="2320"/>
    </location>
</feature>
<feature type="compositionally biased region" description="Polar residues" evidence="7">
    <location>
        <begin position="1294"/>
        <end position="1308"/>
    </location>
</feature>
<feature type="region of interest" description="Disordered" evidence="7">
    <location>
        <begin position="1235"/>
        <end position="1273"/>
    </location>
</feature>
<keyword evidence="3 6" id="KW-0378">Hydrolase</keyword>
<keyword evidence="8" id="KW-0732">Signal</keyword>
<feature type="region of interest" description="Disordered" evidence="7">
    <location>
        <begin position="2562"/>
        <end position="2582"/>
    </location>
</feature>
<feature type="region of interest" description="Disordered" evidence="7">
    <location>
        <begin position="698"/>
        <end position="1197"/>
    </location>
</feature>
<feature type="compositionally biased region" description="Low complexity" evidence="7">
    <location>
        <begin position="2195"/>
        <end position="2211"/>
    </location>
</feature>
<feature type="compositionally biased region" description="Basic and acidic residues" evidence="7">
    <location>
        <begin position="768"/>
        <end position="780"/>
    </location>
</feature>
<feature type="compositionally biased region" description="Polar residues" evidence="7">
    <location>
        <begin position="1153"/>
        <end position="1169"/>
    </location>
</feature>
<feature type="compositionally biased region" description="Basic and acidic residues" evidence="7">
    <location>
        <begin position="717"/>
        <end position="729"/>
    </location>
</feature>
<feature type="compositionally biased region" description="Acidic residues" evidence="7">
    <location>
        <begin position="2283"/>
        <end position="2320"/>
    </location>
</feature>
<dbReference type="InterPro" id="IPR001579">
    <property type="entry name" value="Glyco_hydro_18_chit_AS"/>
</dbReference>
<dbReference type="InterPro" id="IPR050314">
    <property type="entry name" value="Glycosyl_Hydrlase_18"/>
</dbReference>
<dbReference type="PANTHER" id="PTHR11177">
    <property type="entry name" value="CHITINASE"/>
    <property type="match status" value="1"/>
</dbReference>
<feature type="compositionally biased region" description="Polar residues" evidence="7">
    <location>
        <begin position="603"/>
        <end position="615"/>
    </location>
</feature>
<feature type="compositionally biased region" description="Low complexity" evidence="7">
    <location>
        <begin position="437"/>
        <end position="453"/>
    </location>
</feature>
<dbReference type="Gene3D" id="3.10.50.10">
    <property type="match status" value="1"/>
</dbReference>
<feature type="region of interest" description="Disordered" evidence="7">
    <location>
        <begin position="602"/>
        <end position="635"/>
    </location>
</feature>
<feature type="region of interest" description="Disordered" evidence="7">
    <location>
        <begin position="1575"/>
        <end position="1632"/>
    </location>
</feature>
<dbReference type="SUPFAM" id="SSF54556">
    <property type="entry name" value="Chitinase insertion domain"/>
    <property type="match status" value="1"/>
</dbReference>
<evidence type="ECO:0000256" key="8">
    <source>
        <dbReference type="SAM" id="SignalP"/>
    </source>
</evidence>
<feature type="domain" description="GH18" evidence="10">
    <location>
        <begin position="26"/>
        <end position="402"/>
    </location>
</feature>
<dbReference type="PROSITE" id="PS51910">
    <property type="entry name" value="GH18_2"/>
    <property type="match status" value="1"/>
</dbReference>
<feature type="compositionally biased region" description="Acidic residues" evidence="7">
    <location>
        <begin position="1115"/>
        <end position="1124"/>
    </location>
</feature>
<keyword evidence="2" id="KW-0147">Chitin-binding</keyword>
<dbReference type="RefSeq" id="XP_017780172.1">
    <property type="nucleotide sequence ID" value="XM_017924683.1"/>
</dbReference>
<feature type="compositionally biased region" description="Basic and acidic residues" evidence="7">
    <location>
        <begin position="1502"/>
        <end position="1515"/>
    </location>
</feature>
<protein>
    <submittedName>
        <fullName evidence="12">Serine-rich adhesin for platelets-like isoform X1</fullName>
    </submittedName>
</protein>
<reference evidence="12" key="1">
    <citation type="submission" date="2025-08" db="UniProtKB">
        <authorList>
            <consortium name="RefSeq"/>
        </authorList>
    </citation>
    <scope>IDENTIFICATION</scope>
    <source>
        <tissue evidence="12">Whole Larva</tissue>
    </source>
</reference>
<evidence type="ECO:0000259" key="10">
    <source>
        <dbReference type="PROSITE" id="PS51910"/>
    </source>
</evidence>
<dbReference type="Pfam" id="PF00704">
    <property type="entry name" value="Glyco_hydro_18"/>
    <property type="match status" value="1"/>
</dbReference>
<evidence type="ECO:0000313" key="12">
    <source>
        <dbReference type="RefSeq" id="XP_017780172.1"/>
    </source>
</evidence>
<sequence>MILHSQWLLLFVTVFTVISQIEPKELRVVCYYTNWSVYRPGSAKFNPQNINPYLCTHLIYAFGGFTKENTLKPFDKYQDIEKGGYAKFTGLKTYNKQLKTMLAIGGWNEGSTRFSPMVASADRRKELVRNVVKFLRQNHFDGLDLDWEYPSFRDGGKTRDRDNYANLVQELREEFDRESQKTGRPRLLLTMAVPAGIEYINKGYDVPKLMKYLDWMNILSYDYHSAFEPSVNHHAPLFPLEEESEYNYDTELNIDHTIKHYMEAGAIGNKLVLGIPTYGRSYTLFNPDANEIGDPADGPGEMGDATRENGYLAYYEICESVKSDEWTVVQPNEDAMGPYAFRDNQWVGYDDEAIVRKKAKYVADNGLGGIMFWAIDNDDFRGTCHNKSFPIIEAAKEALIDSLGLVDENSIKKNTIGKKQQATRRPSGNSRRRLNNRRTTTSTTTTTTTTEATKATRRRRPTKKKTRISNDVVEPEYKESGSSLVVTPNWKTPEPPTTPDPGGDFKCEDEGFYPHPRDCKKYFWCLNGPSDLGIIAHQFNCPAGLYFNKAASSCDYTQNVLCNKKIQKAATTSTPYTKEAKTTSTTEYKSLFTTPRVPPKITAATSRTTYQSTTAEPEYEDEYEYEDDVEDANNDSEDPALIKELLDLIKKAGGVEQLEKQFKFKDSPQTSSSSGSTTPSSISKKLYERVLSRTKLIEASSERNKFQTTNRNSRGPQYKEVEGDSEKKTVKSNSRLQYSTISRKRPSKPEPEDDDEDEDEEVEEEENEKVVKAKKEDKPKYVTLRRNRPSTTESTVAEEDEIEEDNNKTNQKRNRFSTTSSSVDSNSGKFIRRGRTSTTETPEDEEEDEEKPEEEVVRKRPTTTTRSPYVTLKRSRPTTEAISKAEENEAKEDDSGDFNRKFLGENQEDKEDNDAKGSPNYITLRRNRPKFGESATTKKTLEENQNDEDENKEKGSQPEYTTLRRTRPKFGESTTAKNTLGEDEKDSGDDEKNSSGYVTLRRNRPGLAETTTTKNIFEENQEDEEIKEKSKQVYTTTKRTRPKFGESSTVKNTLGDNQKDDDDENIALSKKRPNLSETAKKNDDDTVSSSPKYNSLRRIRPNLAESTTSKKSLDDDQIDDDDDNSPNYSTLRKNRPNFDESTTANSRYKEIQRGTTQTASTESVIVSTNPPEPEAPQTESNNIFKDETNIDLTTPQSPVGEFISITTSKLEITPPQLLEPRPFSINTNVISTTVKSPSTTSATTTFSTTSTTTTTTTTTAAPPSTTQTVTTASKVSYKPLLRTRPVAAQKPSLPINNNTNDTARQTIKSRTESRGFSRFRRPESAASKQPEETGRLRTTASSDVEESSSSPESRGYNRFRTRPETTTRQQDIPERHFRPEDAAAFADLSSLTAVDFSSIKDFSGGARRSRTRLTTAASSTTITTATEETIKTGPRTLTVARKYLESSLPATNKRRVIKKVPEPEPEENVKVEERPKPAFNARPNFKSPRLFTRPTITTTTAKSEEISETPVRKTSNDNLFKPKRTKLFGGNNFSKINTESSKPSIDEDTPKPVAPLRKTINDNLFKPKRNKLFESKFPKVNNESTEEPKKSIEETPETEAPKVNDFPQVSIETTESPKVEIEDETPKTDSPVTETLNEDFLEAKQSENNLAEETTFSIKDDSTIETESPLKTTIFNDDQLNENDSNLFDNVVTDKNLDYSTKSLIEETPVTEVPLTKDTNEPNLSEDTFTTITAEPVTTTTTTTEHPTSPIQEQTEGVTIRKLSFKTKPISIKDAHLNNTGTKSVSTTIEDENSLEQNENDLTTTENAKRLKEQSTTPRRFIKIINVKSRSNLEDNDEPRKIEVNFRPTNRRVIKRLRLASPHLPGDASRRLIYSTPIPYLSPITEYEEIVENKAYEEEDENIKLSESNILENSDVSRVNSNSIKADGEKGYTKVIKRIRPGFKPQNRFEDRKTTTTTTTTTTTEPNIVVRTRKIIRKLSTTTAYAPTISEVTTSARPLLYKLAESDDALANRKRKIIRRLRPYTLFEGRSSTTEKVVEESDVDDVDEVTTVNSQNTNDEIDDTTNVSSTLELTTIAVNKYTLEAASTQTSDVTEETTARNEITSTEGNYYTTDEEASTERQFETTYSYDDDDDSNDVESTTELLPYETTEYAGETTTDFDFTTVPEPTEPRPTYVNKIFKKAQNRPKLNLNLKQLQKSNSLASSTESSLSRPKSRFESYSRRPVGGRFKPLANQGKPEETHDVGHGTIKPFKKTFRTSPKVFSRRKPIKNTFTPRYQTTTEEVNEDDYSTEYDYSEEDDEEERVDDDDDDEEEVVDDDENKEEVLNVVAPVIRTTETAKTRKANVPYDTSTQHTTKAYKRFTSTTPLSVTQDLGDINLDALNERNKKLFKTRKMNVPHPGTTEAKELDTTPGSTASATESALTTDEILETTSEMDVKTTIEFDATTAGSDTTITDDTTMTTMGTEKIITELEATTNVETEKPIIELDMTTVSTETPELETTTMEVKEPTTEMETTTIGVEKPTTEMETTTVGVEKPTTEMETTTVKTEKPTTLHHIFAQTESLQTTTATPEPVEELGTEEEPKSVKLERLIEINRIVEINGEKVNERDHLGVVNRVTEIKVVDGNNTEVRKTKIIIDGPNILTEILNSNRQDRKYEFNLKTNVDEQSVDVIPNQISIEGKSNVRTITPRPLFSNEVSTISLEGLFRTNSPSTAAYEEILDADHSRIVNVRYPAMFIPIPEGDVAMRAKIVEIKPSEADLIKIAPIAVSLSKKN</sequence>
<evidence type="ECO:0000256" key="3">
    <source>
        <dbReference type="ARBA" id="ARBA00022801"/>
    </source>
</evidence>
<comment type="similarity">
    <text evidence="1">Belongs to the glycosyl hydrolase 18 family. Chitinase class II subfamily.</text>
</comment>
<evidence type="ECO:0000313" key="11">
    <source>
        <dbReference type="Proteomes" id="UP000695000"/>
    </source>
</evidence>
<evidence type="ECO:0000256" key="2">
    <source>
        <dbReference type="ARBA" id="ARBA00022669"/>
    </source>
</evidence>
<dbReference type="GeneID" id="108565299"/>
<feature type="region of interest" description="Disordered" evidence="7">
    <location>
        <begin position="661"/>
        <end position="686"/>
    </location>
</feature>
<dbReference type="Gene3D" id="2.170.140.10">
    <property type="entry name" value="Chitin binding domain"/>
    <property type="match status" value="1"/>
</dbReference>
<dbReference type="PANTHER" id="PTHR11177:SF399">
    <property type="entry name" value="CHITINASE 6, ISOFORM C"/>
    <property type="match status" value="1"/>
</dbReference>
<feature type="compositionally biased region" description="Basic and acidic residues" evidence="7">
    <location>
        <begin position="1361"/>
        <end position="1372"/>
    </location>
</feature>
<name>A0ABM1N022_NICVS</name>
<feature type="compositionally biased region" description="Low complexity" evidence="7">
    <location>
        <begin position="667"/>
        <end position="683"/>
    </location>
</feature>
<feature type="chain" id="PRO_5045978525" evidence="8">
    <location>
        <begin position="20"/>
        <end position="2774"/>
    </location>
</feature>
<feature type="compositionally biased region" description="Acidic residues" evidence="7">
    <location>
        <begin position="617"/>
        <end position="635"/>
    </location>
</feature>
<keyword evidence="4" id="KW-1015">Disulfide bond</keyword>
<gene>
    <name evidence="12" type="primary">LOC108565299</name>
</gene>
<feature type="domain" description="Chitin-binding type-2" evidence="9">
    <location>
        <begin position="504"/>
        <end position="564"/>
    </location>
</feature>
<keyword evidence="5 6" id="KW-0326">Glycosidase</keyword>
<dbReference type="PROSITE" id="PS50940">
    <property type="entry name" value="CHIT_BIND_II"/>
    <property type="match status" value="1"/>
</dbReference>
<dbReference type="InterPro" id="IPR001223">
    <property type="entry name" value="Glyco_hydro18_cat"/>
</dbReference>
<feature type="compositionally biased region" description="Polar residues" evidence="7">
    <location>
        <begin position="480"/>
        <end position="490"/>
    </location>
</feature>
<evidence type="ECO:0000256" key="4">
    <source>
        <dbReference type="ARBA" id="ARBA00023157"/>
    </source>
</evidence>
<feature type="region of interest" description="Disordered" evidence="7">
    <location>
        <begin position="414"/>
        <end position="504"/>
    </location>
</feature>
<dbReference type="PROSITE" id="PS01095">
    <property type="entry name" value="GH18_1"/>
    <property type="match status" value="1"/>
</dbReference>
<accession>A0ABM1N022</accession>
<feature type="compositionally biased region" description="Basic and acidic residues" evidence="7">
    <location>
        <begin position="1309"/>
        <end position="1335"/>
    </location>
</feature>
<feature type="compositionally biased region" description="Polar residues" evidence="7">
    <location>
        <begin position="1531"/>
        <end position="1543"/>
    </location>
</feature>
<feature type="compositionally biased region" description="Acidic residues" evidence="7">
    <location>
        <begin position="841"/>
        <end position="853"/>
    </location>
</feature>
<organism evidence="11 12">
    <name type="scientific">Nicrophorus vespilloides</name>
    <name type="common">Boreal carrion beetle</name>
    <dbReference type="NCBI Taxonomy" id="110193"/>
    <lineage>
        <taxon>Eukaryota</taxon>
        <taxon>Metazoa</taxon>
        <taxon>Ecdysozoa</taxon>
        <taxon>Arthropoda</taxon>
        <taxon>Hexapoda</taxon>
        <taxon>Insecta</taxon>
        <taxon>Pterygota</taxon>
        <taxon>Neoptera</taxon>
        <taxon>Endopterygota</taxon>
        <taxon>Coleoptera</taxon>
        <taxon>Polyphaga</taxon>
        <taxon>Staphyliniformia</taxon>
        <taxon>Silphidae</taxon>
        <taxon>Nicrophorinae</taxon>
        <taxon>Nicrophorus</taxon>
    </lineage>
</organism>
<feature type="compositionally biased region" description="Low complexity" evidence="7">
    <location>
        <begin position="2414"/>
        <end position="2423"/>
    </location>
</feature>
<dbReference type="InterPro" id="IPR036508">
    <property type="entry name" value="Chitin-bd_dom_sf"/>
</dbReference>
<feature type="region of interest" description="Disordered" evidence="7">
    <location>
        <begin position="1286"/>
        <end position="1372"/>
    </location>
</feature>
<dbReference type="Pfam" id="PF01607">
    <property type="entry name" value="CBM_14"/>
    <property type="match status" value="1"/>
</dbReference>
<dbReference type="Gene3D" id="3.20.20.80">
    <property type="entry name" value="Glycosidases"/>
    <property type="match status" value="1"/>
</dbReference>
<evidence type="ECO:0000256" key="7">
    <source>
        <dbReference type="SAM" id="MobiDB-lite"/>
    </source>
</evidence>
<dbReference type="SUPFAM" id="SSF57625">
    <property type="entry name" value="Invertebrate chitin-binding proteins"/>
    <property type="match status" value="1"/>
</dbReference>
<evidence type="ECO:0000256" key="1">
    <source>
        <dbReference type="ARBA" id="ARBA00009121"/>
    </source>
</evidence>
<feature type="compositionally biased region" description="Acidic residues" evidence="7">
    <location>
        <begin position="751"/>
        <end position="767"/>
    </location>
</feature>
<feature type="compositionally biased region" description="Basic and acidic residues" evidence="7">
    <location>
        <begin position="1615"/>
        <end position="1627"/>
    </location>
</feature>
<keyword evidence="11" id="KW-1185">Reference proteome</keyword>
<dbReference type="SUPFAM" id="SSF51445">
    <property type="entry name" value="(Trans)glycosidases"/>
    <property type="match status" value="1"/>
</dbReference>
<feature type="region of interest" description="Disordered" evidence="7">
    <location>
        <begin position="1498"/>
        <end position="1555"/>
    </location>
</feature>
<dbReference type="InterPro" id="IPR029070">
    <property type="entry name" value="Chitinase_insertion_sf"/>
</dbReference>
<feature type="compositionally biased region" description="Basic residues" evidence="7">
    <location>
        <begin position="455"/>
        <end position="467"/>
    </location>
</feature>
<evidence type="ECO:0000256" key="6">
    <source>
        <dbReference type="RuleBase" id="RU000489"/>
    </source>
</evidence>
<proteinExistence type="inferred from homology"/>
<feature type="compositionally biased region" description="Polar residues" evidence="7">
    <location>
        <begin position="706"/>
        <end position="715"/>
    </location>
</feature>
<feature type="region of interest" description="Disordered" evidence="7">
    <location>
        <begin position="2195"/>
        <end position="2252"/>
    </location>
</feature>
<feature type="compositionally biased region" description="Polar residues" evidence="7">
    <location>
        <begin position="1046"/>
        <end position="1056"/>
    </location>
</feature>
<feature type="region of interest" description="Disordered" evidence="7">
    <location>
        <begin position="2395"/>
        <end position="2423"/>
    </location>
</feature>
<dbReference type="SMART" id="SM00494">
    <property type="entry name" value="ChtBD2"/>
    <property type="match status" value="1"/>
</dbReference>
<dbReference type="Proteomes" id="UP000695000">
    <property type="component" value="Unplaced"/>
</dbReference>
<dbReference type="SMART" id="SM00636">
    <property type="entry name" value="Glyco_18"/>
    <property type="match status" value="1"/>
</dbReference>
<dbReference type="CDD" id="cd02872">
    <property type="entry name" value="GH18_chitolectin_chitotriosidase"/>
    <property type="match status" value="1"/>
</dbReference>
<dbReference type="InterPro" id="IPR017853">
    <property type="entry name" value="GH"/>
</dbReference>